<dbReference type="PANTHER" id="PTHR43739">
    <property type="entry name" value="XYLOGLUCANASE (EUROFUNG)"/>
    <property type="match status" value="1"/>
</dbReference>
<dbReference type="CDD" id="cd15482">
    <property type="entry name" value="Sialidase_non-viral"/>
    <property type="match status" value="2"/>
</dbReference>
<comment type="similarity">
    <text evidence="6">Belongs to the glycosyl hydrolase 74 family.</text>
</comment>
<evidence type="ECO:0000256" key="4">
    <source>
        <dbReference type="ARBA" id="ARBA00023295"/>
    </source>
</evidence>
<keyword evidence="3" id="KW-0119">Carbohydrate metabolism</keyword>
<dbReference type="Proteomes" id="UP001595740">
    <property type="component" value="Unassembled WGS sequence"/>
</dbReference>
<evidence type="ECO:0000313" key="9">
    <source>
        <dbReference type="Proteomes" id="UP001595740"/>
    </source>
</evidence>
<accession>A0ABV7RPF8</accession>
<evidence type="ECO:0000256" key="3">
    <source>
        <dbReference type="ARBA" id="ARBA00023277"/>
    </source>
</evidence>
<feature type="chain" id="PRO_5046752127" evidence="7">
    <location>
        <begin position="24"/>
        <end position="736"/>
    </location>
</feature>
<dbReference type="Gene3D" id="2.130.10.10">
    <property type="entry name" value="YVTN repeat-like/Quinoprotein amine dehydrogenase"/>
    <property type="match status" value="2"/>
</dbReference>
<keyword evidence="9" id="KW-1185">Reference proteome</keyword>
<evidence type="ECO:0000256" key="6">
    <source>
        <dbReference type="ARBA" id="ARBA00037986"/>
    </source>
</evidence>
<dbReference type="InterPro" id="IPR015943">
    <property type="entry name" value="WD40/YVTN_repeat-like_dom_sf"/>
</dbReference>
<feature type="signal peptide" evidence="7">
    <location>
        <begin position="1"/>
        <end position="23"/>
    </location>
</feature>
<reference evidence="9" key="1">
    <citation type="journal article" date="2019" name="Int. J. Syst. Evol. Microbiol.">
        <title>The Global Catalogue of Microorganisms (GCM) 10K type strain sequencing project: providing services to taxonomists for standard genome sequencing and annotation.</title>
        <authorList>
            <consortium name="The Broad Institute Genomics Platform"/>
            <consortium name="The Broad Institute Genome Sequencing Center for Infectious Disease"/>
            <person name="Wu L."/>
            <person name="Ma J."/>
        </authorList>
    </citation>
    <scope>NUCLEOTIDE SEQUENCE [LARGE SCALE GENOMIC DNA]</scope>
    <source>
        <strain evidence="9">KCTC 42875</strain>
    </source>
</reference>
<evidence type="ECO:0000313" key="8">
    <source>
        <dbReference type="EMBL" id="MFC3550522.1"/>
    </source>
</evidence>
<dbReference type="EMBL" id="JBHRXK010000002">
    <property type="protein sequence ID" value="MFC3550522.1"/>
    <property type="molecule type" value="Genomic_DNA"/>
</dbReference>
<evidence type="ECO:0000256" key="1">
    <source>
        <dbReference type="ARBA" id="ARBA00022729"/>
    </source>
</evidence>
<evidence type="ECO:0000256" key="7">
    <source>
        <dbReference type="SAM" id="SignalP"/>
    </source>
</evidence>
<dbReference type="InterPro" id="IPR052025">
    <property type="entry name" value="Xyloglucanase_GH74"/>
</dbReference>
<keyword evidence="1 7" id="KW-0732">Signal</keyword>
<dbReference type="RefSeq" id="WP_386758277.1">
    <property type="nucleotide sequence ID" value="NZ_JBHRXK010000002.1"/>
</dbReference>
<evidence type="ECO:0000256" key="2">
    <source>
        <dbReference type="ARBA" id="ARBA00022801"/>
    </source>
</evidence>
<name>A0ABV7RPF8_9GAMM</name>
<proteinExistence type="inferred from homology"/>
<dbReference type="PANTHER" id="PTHR43739:SF2">
    <property type="entry name" value="OLIGOXYLOGLUCAN-REDUCING END-SPECIFIC XYLOGLUCANASE-RELATED"/>
    <property type="match status" value="1"/>
</dbReference>
<dbReference type="SUPFAM" id="SSF110296">
    <property type="entry name" value="Oligoxyloglucan reducing end-specific cellobiohydrolase"/>
    <property type="match status" value="2"/>
</dbReference>
<keyword evidence="2" id="KW-0378">Hydrolase</keyword>
<keyword evidence="5" id="KW-0624">Polysaccharide degradation</keyword>
<keyword evidence="4" id="KW-0326">Glycosidase</keyword>
<gene>
    <name evidence="8" type="ORF">ACFOLC_05780</name>
</gene>
<protein>
    <submittedName>
        <fullName evidence="8">Cellulase</fullName>
    </submittedName>
</protein>
<evidence type="ECO:0000256" key="5">
    <source>
        <dbReference type="ARBA" id="ARBA00023326"/>
    </source>
</evidence>
<organism evidence="8 9">
    <name type="scientific">Lysobacter cavernae</name>
    <dbReference type="NCBI Taxonomy" id="1685901"/>
    <lineage>
        <taxon>Bacteria</taxon>
        <taxon>Pseudomonadati</taxon>
        <taxon>Pseudomonadota</taxon>
        <taxon>Gammaproteobacteria</taxon>
        <taxon>Lysobacterales</taxon>
        <taxon>Lysobacteraceae</taxon>
        <taxon>Lysobacter</taxon>
    </lineage>
</organism>
<sequence>MHTRRLGLMAALFGLLLALDASAKQASENYRWRSVPIGGGGFVSGLVFHPHEKGLLYARTDIGGAYRWDAVAGEWQSLTDWIGRDDANLMGIDSLAVDPSDPERVYLAAGTYTTDQAGNAAILRSADRGRTFTRSDLPFKLGGNELGRGNGERLAVDPNDGRVLLLGSRTHGLWRSDDHGARWSQVKAFPQIATSPSASAANKWRTQQIGIVFVVFDPRSGKPGSPSKRLYAGVSTRETSLYVSEDAGATWKPVAGQPVGLRPNHMVRASDGSYYLSYGDEPGPDQMHDGAVWKYEPAQQRWTDITPAPQSIDTQGDGFGWGAVAVDPRNPQVLIASTFCRYGPRDELFRSIDGGKTWKPVLERSDYDHSASPWTAQATPHWLADVEIDPFDGDRALFVTGYGAWTSRNLTAFDQGERVQWRFENRGFEETVPLALLSPSQGAPLISGLGDIDGFVHDRLDRTTVQFAKPPRYSNTESMSQAGRAPDVLVRSGHFHDDPGNVARAAYSLDAGRTWREFAGEPPEGDGAGHITVAADGKRVLWQPRKAGHWLSADFGAHWRRVKGLPATAVVEADRVDAALYYGFDPVSGKLYVSGDGGVTFKETAGGIGAIGERFRAQLRPAPGHSGTVYIAASWRGLLRWSAKGLERLPKVENAFALGLGKPKDDGGAPTLFVYGQIDGKIGVYRSEDDGRHWTRIDDDAHRFGDIRLVVGDPRVYGRVYLGTHGRGIVYGEPRE</sequence>
<comment type="caution">
    <text evidence="8">The sequence shown here is derived from an EMBL/GenBank/DDBJ whole genome shotgun (WGS) entry which is preliminary data.</text>
</comment>